<feature type="domain" description="Putative mannosyltransferase YkcA/B-like C-terminal" evidence="10">
    <location>
        <begin position="473"/>
        <end position="558"/>
    </location>
</feature>
<dbReference type="Pfam" id="PF24878">
    <property type="entry name" value="YkcB_C"/>
    <property type="match status" value="1"/>
</dbReference>
<name>A0A4R4Q3R7_9ACTN</name>
<gene>
    <name evidence="11" type="ORF">E1261_14960</name>
</gene>
<evidence type="ECO:0000256" key="1">
    <source>
        <dbReference type="ARBA" id="ARBA00004651"/>
    </source>
</evidence>
<evidence type="ECO:0000256" key="4">
    <source>
        <dbReference type="ARBA" id="ARBA00022679"/>
    </source>
</evidence>
<protein>
    <submittedName>
        <fullName evidence="11">Uncharacterized protein</fullName>
    </submittedName>
</protein>
<evidence type="ECO:0000256" key="7">
    <source>
        <dbReference type="ARBA" id="ARBA00023136"/>
    </source>
</evidence>
<dbReference type="Pfam" id="PF13231">
    <property type="entry name" value="PMT_2"/>
    <property type="match status" value="1"/>
</dbReference>
<evidence type="ECO:0000259" key="9">
    <source>
        <dbReference type="Pfam" id="PF13231"/>
    </source>
</evidence>
<dbReference type="InterPro" id="IPR056785">
    <property type="entry name" value="YkcA/B-like_C"/>
</dbReference>
<dbReference type="AlphaFoldDB" id="A0A4R4Q3R7"/>
<feature type="transmembrane region" description="Helical" evidence="8">
    <location>
        <begin position="418"/>
        <end position="435"/>
    </location>
</feature>
<feature type="transmembrane region" description="Helical" evidence="8">
    <location>
        <begin position="111"/>
        <end position="132"/>
    </location>
</feature>
<dbReference type="OrthoDB" id="5241882at2"/>
<keyword evidence="12" id="KW-1185">Reference proteome</keyword>
<dbReference type="Proteomes" id="UP000295075">
    <property type="component" value="Unassembled WGS sequence"/>
</dbReference>
<proteinExistence type="predicted"/>
<feature type="transmembrane region" description="Helical" evidence="8">
    <location>
        <begin position="203"/>
        <end position="224"/>
    </location>
</feature>
<reference evidence="11 12" key="1">
    <citation type="submission" date="2019-03" db="EMBL/GenBank/DDBJ databases">
        <title>Draft genome sequences of novel Actinobacteria.</title>
        <authorList>
            <person name="Sahin N."/>
            <person name="Ay H."/>
            <person name="Saygin H."/>
        </authorList>
    </citation>
    <scope>NUCLEOTIDE SEQUENCE [LARGE SCALE GENOMIC DNA]</scope>
    <source>
        <strain evidence="11 12">JCM 30547</strain>
    </source>
</reference>
<keyword evidence="7 8" id="KW-0472">Membrane</keyword>
<feature type="transmembrane region" description="Helical" evidence="8">
    <location>
        <begin position="283"/>
        <end position="300"/>
    </location>
</feature>
<feature type="transmembrane region" description="Helical" evidence="8">
    <location>
        <begin position="158"/>
        <end position="191"/>
    </location>
</feature>
<evidence type="ECO:0000256" key="6">
    <source>
        <dbReference type="ARBA" id="ARBA00022989"/>
    </source>
</evidence>
<dbReference type="GO" id="GO:0009103">
    <property type="term" value="P:lipopolysaccharide biosynthetic process"/>
    <property type="evidence" value="ECO:0007669"/>
    <property type="project" value="UniProtKB-ARBA"/>
</dbReference>
<evidence type="ECO:0000256" key="8">
    <source>
        <dbReference type="SAM" id="Phobius"/>
    </source>
</evidence>
<keyword evidence="5 8" id="KW-0812">Transmembrane</keyword>
<feature type="domain" description="Glycosyltransferase RgtA/B/C/D-like" evidence="9">
    <location>
        <begin position="62"/>
        <end position="216"/>
    </location>
</feature>
<evidence type="ECO:0000256" key="3">
    <source>
        <dbReference type="ARBA" id="ARBA00022676"/>
    </source>
</evidence>
<dbReference type="PANTHER" id="PTHR33908:SF3">
    <property type="entry name" value="UNDECAPRENYL PHOSPHATE-ALPHA-4-AMINO-4-DEOXY-L-ARABINOSE ARABINOSYL TRANSFERASE"/>
    <property type="match status" value="1"/>
</dbReference>
<dbReference type="GO" id="GO:0010041">
    <property type="term" value="P:response to iron(III) ion"/>
    <property type="evidence" value="ECO:0007669"/>
    <property type="project" value="TreeGrafter"/>
</dbReference>
<keyword evidence="6 8" id="KW-1133">Transmembrane helix</keyword>
<evidence type="ECO:0000259" key="10">
    <source>
        <dbReference type="Pfam" id="PF24878"/>
    </source>
</evidence>
<keyword evidence="2" id="KW-1003">Cell membrane</keyword>
<comment type="caution">
    <text evidence="11">The sequence shown here is derived from an EMBL/GenBank/DDBJ whole genome shotgun (WGS) entry which is preliminary data.</text>
</comment>
<accession>A0A4R4Q3R7</accession>
<organism evidence="11 12">
    <name type="scientific">Kribbella albertanoniae</name>
    <dbReference type="NCBI Taxonomy" id="1266829"/>
    <lineage>
        <taxon>Bacteria</taxon>
        <taxon>Bacillati</taxon>
        <taxon>Actinomycetota</taxon>
        <taxon>Actinomycetes</taxon>
        <taxon>Propionibacteriales</taxon>
        <taxon>Kribbellaceae</taxon>
        <taxon>Kribbella</taxon>
    </lineage>
</organism>
<feature type="transmembrane region" description="Helical" evidence="8">
    <location>
        <begin position="390"/>
        <end position="411"/>
    </location>
</feature>
<feature type="transmembrane region" description="Helical" evidence="8">
    <location>
        <begin position="364"/>
        <end position="384"/>
    </location>
</feature>
<dbReference type="RefSeq" id="WP_132406984.1">
    <property type="nucleotide sequence ID" value="NZ_SMKA01000055.1"/>
</dbReference>
<dbReference type="EMBL" id="SMKA01000055">
    <property type="protein sequence ID" value="TDC29716.1"/>
    <property type="molecule type" value="Genomic_DNA"/>
</dbReference>
<keyword evidence="3" id="KW-0328">Glycosyltransferase</keyword>
<comment type="subcellular location">
    <subcellularLocation>
        <location evidence="1">Cell membrane</location>
        <topology evidence="1">Multi-pass membrane protein</topology>
    </subcellularLocation>
</comment>
<dbReference type="InterPro" id="IPR038731">
    <property type="entry name" value="RgtA/B/C-like"/>
</dbReference>
<dbReference type="GO" id="GO:0016763">
    <property type="term" value="F:pentosyltransferase activity"/>
    <property type="evidence" value="ECO:0007669"/>
    <property type="project" value="TreeGrafter"/>
</dbReference>
<sequence length="584" mass="62858">MRLKWLPVAVLSLLGVGMYSWALTRGQPHEFYSAAAMSMSQSWSAFFYGALDPAVTITTDKLPGALWVHAAFIRLFGQHEWVLLLPQALAGATAVPLLFGAVRRWAGDRAAVVAGSTYLAMPISFAAAQISIPDPLLTTCLTAAAYTLVRALDGDQRWLLLSAAIVGAAFQVKMLQAWVLVPVFGLTYLICAKAAARIRWLNVFLYGGVALLASVAWMSVISLIPTSRRPLLDGSEAGSPWEMVFLYNGIDRSAAGEITTILSRFSGTPGPLRLFNEQLAPQAGWLLPLAVLALVTGLVTSRTAGRHALSGWILWGGWLGLNWIAFSVLSGLHPYYLTVLSPAIAALVGAGIDQALTAWRTKQAAGWVLPAGIVITAGWSVLLIERQLTGLPWLMPLVAGLAVLALVLLFLQRSRFTLVATTAAVLAAPLCWTLSTPAIPEGSTRIISPIAGPPAYLAPLRQDAGATGVDAQLLAYLQARREGERFLFATGESSKAADYLYAGFPVLPFRGFTSGAPSVPAEEVSRLVSDRELRFILMMDQPGMTPRSTDRVRWIKQHCQLIDRIAYGATGPAGPWDADLYDCY</sequence>
<feature type="transmembrane region" description="Helical" evidence="8">
    <location>
        <begin position="312"/>
        <end position="329"/>
    </location>
</feature>
<feature type="transmembrane region" description="Helical" evidence="8">
    <location>
        <begin position="335"/>
        <end position="352"/>
    </location>
</feature>
<evidence type="ECO:0000256" key="5">
    <source>
        <dbReference type="ARBA" id="ARBA00022692"/>
    </source>
</evidence>
<dbReference type="GO" id="GO:0005886">
    <property type="term" value="C:plasma membrane"/>
    <property type="evidence" value="ECO:0007669"/>
    <property type="project" value="UniProtKB-SubCell"/>
</dbReference>
<keyword evidence="4" id="KW-0808">Transferase</keyword>
<dbReference type="InterPro" id="IPR050297">
    <property type="entry name" value="LipidA_mod_glycosyltrf_83"/>
</dbReference>
<dbReference type="PANTHER" id="PTHR33908">
    <property type="entry name" value="MANNOSYLTRANSFERASE YKCB-RELATED"/>
    <property type="match status" value="1"/>
</dbReference>
<feature type="transmembrane region" description="Helical" evidence="8">
    <location>
        <begin position="81"/>
        <end position="99"/>
    </location>
</feature>
<evidence type="ECO:0000256" key="2">
    <source>
        <dbReference type="ARBA" id="ARBA00022475"/>
    </source>
</evidence>
<evidence type="ECO:0000313" key="11">
    <source>
        <dbReference type="EMBL" id="TDC29716.1"/>
    </source>
</evidence>
<evidence type="ECO:0000313" key="12">
    <source>
        <dbReference type="Proteomes" id="UP000295075"/>
    </source>
</evidence>